<dbReference type="InterPro" id="IPR015683">
    <property type="entry name" value="Ionotropic_Glu_rcpt"/>
</dbReference>
<accession>A0A7N0VJX4</accession>
<proteinExistence type="predicted"/>
<dbReference type="InterPro" id="IPR028082">
    <property type="entry name" value="Peripla_BP_I"/>
</dbReference>
<sequence length="481" mass="53312">MVAAATSFFSICLILVFVGSSEASTTEVVNIGIVDDFNSRSGKEVQVAAEIALSHFYGYANSQPLLRFRNYGTSPLRAYSLAQALIKKNLVKALMGFQTWQAGAVTVDLSRKHRVPMLSLAEEVPSWATREWPFLINAARSQHAQAEAVVAIINSWNWRRVTIVYEDTGSSPDAIISHLINELQDAQVFIEELVSLSPWLAFSDEQYLQRQLESLKAKQSRVFIVHTSAVNLSSNIFIEAKKLGMMENDSVWITTTSITNQLYSLDETTISAMQGVLGVKSYFPTSGDRWNSFSSNFSVLFKSLYPSEPDREPGLYALQAYDAMWALALAVSNSSGQFLLDKISRCNFQGLNGEFKLSKGEGLEAQKVFAIVNVDGKSYRELGYWSDGLGFSLNLTEGSNYSKFMDILPPVRFWPGEAWPVPKGYTTPTDANPLIRGGWLGDERESSRNGCSGAAAHGGIWRSSKAKMREEDLLQLVTATY</sequence>
<keyword evidence="8" id="KW-1185">Reference proteome</keyword>
<dbReference type="PANTHER" id="PTHR34836:SF9">
    <property type="entry name" value="RECEPTOR LIGAND BINDING REGION DOMAIN-CONTAINING PROTEIN"/>
    <property type="match status" value="1"/>
</dbReference>
<evidence type="ECO:0000256" key="1">
    <source>
        <dbReference type="ARBA" id="ARBA00004370"/>
    </source>
</evidence>
<dbReference type="FunFam" id="3.40.50.2300:FF:000188">
    <property type="entry name" value="Glutamate receptor"/>
    <property type="match status" value="1"/>
</dbReference>
<feature type="chain" id="PRO_5029612920" description="Receptor ligand binding region domain-containing protein" evidence="5">
    <location>
        <begin position="24"/>
        <end position="481"/>
    </location>
</feature>
<keyword evidence="5" id="KW-0732">Signal</keyword>
<dbReference type="PANTHER" id="PTHR34836">
    <property type="entry name" value="OS06G0188250 PROTEIN"/>
    <property type="match status" value="1"/>
</dbReference>
<organism evidence="7 8">
    <name type="scientific">Kalanchoe fedtschenkoi</name>
    <name type="common">Lavender scallops</name>
    <name type="synonym">South American air plant</name>
    <dbReference type="NCBI Taxonomy" id="63787"/>
    <lineage>
        <taxon>Eukaryota</taxon>
        <taxon>Viridiplantae</taxon>
        <taxon>Streptophyta</taxon>
        <taxon>Embryophyta</taxon>
        <taxon>Tracheophyta</taxon>
        <taxon>Spermatophyta</taxon>
        <taxon>Magnoliopsida</taxon>
        <taxon>eudicotyledons</taxon>
        <taxon>Gunneridae</taxon>
        <taxon>Pentapetalae</taxon>
        <taxon>Saxifragales</taxon>
        <taxon>Crassulaceae</taxon>
        <taxon>Kalanchoe</taxon>
    </lineage>
</organism>
<dbReference type="Gene3D" id="3.40.50.2300">
    <property type="match status" value="2"/>
</dbReference>
<dbReference type="SUPFAM" id="SSF53822">
    <property type="entry name" value="Periplasmic binding protein-like I"/>
    <property type="match status" value="1"/>
</dbReference>
<keyword evidence="3" id="KW-1133">Transmembrane helix</keyword>
<evidence type="ECO:0000313" key="7">
    <source>
        <dbReference type="EnsemblPlants" id="Kaladp0872s0039.1.v1.1"/>
    </source>
</evidence>
<dbReference type="GO" id="GO:0016020">
    <property type="term" value="C:membrane"/>
    <property type="evidence" value="ECO:0007669"/>
    <property type="project" value="UniProtKB-SubCell"/>
</dbReference>
<keyword evidence="4" id="KW-0472">Membrane</keyword>
<dbReference type="AlphaFoldDB" id="A0A7N0VJX4"/>
<dbReference type="OMA" id="LRFRNYG"/>
<protein>
    <recommendedName>
        <fullName evidence="6">Receptor ligand binding region domain-containing protein</fullName>
    </recommendedName>
</protein>
<dbReference type="Gramene" id="Kaladp0872s0039.1.v1.1">
    <property type="protein sequence ID" value="Kaladp0872s0039.1.v1.1"/>
    <property type="gene ID" value="Kaladp0872s0039.v1.1"/>
</dbReference>
<feature type="domain" description="Receptor ligand binding region" evidence="6">
    <location>
        <begin position="46"/>
        <end position="375"/>
    </location>
</feature>
<evidence type="ECO:0000313" key="8">
    <source>
        <dbReference type="Proteomes" id="UP000594263"/>
    </source>
</evidence>
<evidence type="ECO:0000259" key="6">
    <source>
        <dbReference type="Pfam" id="PF01094"/>
    </source>
</evidence>
<feature type="signal peptide" evidence="5">
    <location>
        <begin position="1"/>
        <end position="23"/>
    </location>
</feature>
<reference evidence="7" key="1">
    <citation type="submission" date="2021-01" db="UniProtKB">
        <authorList>
            <consortium name="EnsemblPlants"/>
        </authorList>
    </citation>
    <scope>IDENTIFICATION</scope>
</reference>
<dbReference type="InterPro" id="IPR044440">
    <property type="entry name" value="GABAb_receptor_plant_PBP1"/>
</dbReference>
<evidence type="ECO:0000256" key="5">
    <source>
        <dbReference type="SAM" id="SignalP"/>
    </source>
</evidence>
<keyword evidence="2" id="KW-0812">Transmembrane</keyword>
<evidence type="ECO:0000256" key="4">
    <source>
        <dbReference type="ARBA" id="ARBA00023136"/>
    </source>
</evidence>
<dbReference type="InterPro" id="IPR001828">
    <property type="entry name" value="ANF_lig-bd_rcpt"/>
</dbReference>
<dbReference type="Proteomes" id="UP000594263">
    <property type="component" value="Unplaced"/>
</dbReference>
<comment type="subcellular location">
    <subcellularLocation>
        <location evidence="1">Membrane</location>
    </subcellularLocation>
</comment>
<dbReference type="CDD" id="cd19990">
    <property type="entry name" value="PBP1_GABAb_receptor_plant"/>
    <property type="match status" value="1"/>
</dbReference>
<dbReference type="EnsemblPlants" id="Kaladp0872s0039.1.v1.1">
    <property type="protein sequence ID" value="Kaladp0872s0039.1.v1.1"/>
    <property type="gene ID" value="Kaladp0872s0039.v1.1"/>
</dbReference>
<name>A0A7N0VJX4_KALFE</name>
<evidence type="ECO:0000256" key="3">
    <source>
        <dbReference type="ARBA" id="ARBA00022989"/>
    </source>
</evidence>
<evidence type="ECO:0000256" key="2">
    <source>
        <dbReference type="ARBA" id="ARBA00022692"/>
    </source>
</evidence>
<dbReference type="Pfam" id="PF01094">
    <property type="entry name" value="ANF_receptor"/>
    <property type="match status" value="1"/>
</dbReference>